<sequence length="166" mass="18132">MEHLTNQSIQTQFEQYLQSASDQDKEILSSILTNLQQKKDTSGSYLSALIKMETKSFANKQLEITIPINPIIHNSLDIVHGGITATLADSTMGTLVHRLLPEHQTAVTTNLSVQYIRPGKGSHLSCTASVTHQGKQLCVTEARVVDDRGKLVATANGTFMVIAKSK</sequence>
<dbReference type="InterPro" id="IPR006683">
    <property type="entry name" value="Thioestr_dom"/>
</dbReference>
<dbReference type="InterPro" id="IPR029069">
    <property type="entry name" value="HotDog_dom_sf"/>
</dbReference>
<proteinExistence type="inferred from homology"/>
<evidence type="ECO:0000259" key="3">
    <source>
        <dbReference type="Pfam" id="PF03061"/>
    </source>
</evidence>
<reference evidence="4 5" key="1">
    <citation type="submission" date="2024-03" db="EMBL/GenBank/DDBJ databases">
        <title>Bacilli Hybrid Assemblies.</title>
        <authorList>
            <person name="Kovac J."/>
        </authorList>
    </citation>
    <scope>NUCLEOTIDE SEQUENCE [LARGE SCALE GENOMIC DNA]</scope>
    <source>
        <strain evidence="4 5">FSL R7-0666</strain>
    </source>
</reference>
<comment type="caution">
    <text evidence="4">The sequence shown here is derived from an EMBL/GenBank/DDBJ whole genome shotgun (WGS) entry which is preliminary data.</text>
</comment>
<dbReference type="Pfam" id="PF03061">
    <property type="entry name" value="4HBT"/>
    <property type="match status" value="1"/>
</dbReference>
<feature type="domain" description="Thioesterase" evidence="3">
    <location>
        <begin position="78"/>
        <end position="152"/>
    </location>
</feature>
<dbReference type="InterPro" id="IPR039298">
    <property type="entry name" value="ACOT13"/>
</dbReference>
<comment type="similarity">
    <text evidence="1">Belongs to the thioesterase PaaI family.</text>
</comment>
<dbReference type="GO" id="GO:0016787">
    <property type="term" value="F:hydrolase activity"/>
    <property type="evidence" value="ECO:0007669"/>
    <property type="project" value="UniProtKB-KW"/>
</dbReference>
<dbReference type="InterPro" id="IPR003736">
    <property type="entry name" value="PAAI_dom"/>
</dbReference>
<evidence type="ECO:0000313" key="4">
    <source>
        <dbReference type="EMBL" id="MEN0643965.1"/>
    </source>
</evidence>
<dbReference type="PANTHER" id="PTHR21660">
    <property type="entry name" value="THIOESTERASE SUPERFAMILY MEMBER-RELATED"/>
    <property type="match status" value="1"/>
</dbReference>
<dbReference type="RefSeq" id="WP_203087353.1">
    <property type="nucleotide sequence ID" value="NZ_JAEUZA010000001.1"/>
</dbReference>
<dbReference type="SUPFAM" id="SSF54637">
    <property type="entry name" value="Thioesterase/thiol ester dehydrase-isomerase"/>
    <property type="match status" value="1"/>
</dbReference>
<evidence type="ECO:0000256" key="2">
    <source>
        <dbReference type="ARBA" id="ARBA00022801"/>
    </source>
</evidence>
<evidence type="ECO:0000256" key="1">
    <source>
        <dbReference type="ARBA" id="ARBA00008324"/>
    </source>
</evidence>
<dbReference type="Gene3D" id="3.10.129.10">
    <property type="entry name" value="Hotdog Thioesterase"/>
    <property type="match status" value="1"/>
</dbReference>
<organism evidence="4 5">
    <name type="scientific">Alkalicoccobacillus gibsonii</name>
    <dbReference type="NCBI Taxonomy" id="79881"/>
    <lineage>
        <taxon>Bacteria</taxon>
        <taxon>Bacillati</taxon>
        <taxon>Bacillota</taxon>
        <taxon>Bacilli</taxon>
        <taxon>Bacillales</taxon>
        <taxon>Bacillaceae</taxon>
        <taxon>Alkalicoccobacillus</taxon>
    </lineage>
</organism>
<dbReference type="Proteomes" id="UP001418796">
    <property type="component" value="Unassembled WGS sequence"/>
</dbReference>
<dbReference type="PANTHER" id="PTHR21660:SF1">
    <property type="entry name" value="ACYL-COENZYME A THIOESTERASE 13"/>
    <property type="match status" value="1"/>
</dbReference>
<dbReference type="CDD" id="cd03443">
    <property type="entry name" value="PaaI_thioesterase"/>
    <property type="match status" value="1"/>
</dbReference>
<accession>A0ABU9VJT7</accession>
<name>A0ABU9VJT7_9BACI</name>
<dbReference type="NCBIfam" id="TIGR00369">
    <property type="entry name" value="unchar_dom_1"/>
    <property type="match status" value="1"/>
</dbReference>
<dbReference type="EC" id="3.1.2.-" evidence="4"/>
<dbReference type="EMBL" id="JBCITK010000001">
    <property type="protein sequence ID" value="MEN0643965.1"/>
    <property type="molecule type" value="Genomic_DNA"/>
</dbReference>
<keyword evidence="5" id="KW-1185">Reference proteome</keyword>
<gene>
    <name evidence="4" type="ORF">MKY91_12455</name>
</gene>
<protein>
    <submittedName>
        <fullName evidence="4">PaaI family thioesterase</fullName>
        <ecNumber evidence="4">3.1.2.-</ecNumber>
    </submittedName>
</protein>
<evidence type="ECO:0000313" key="5">
    <source>
        <dbReference type="Proteomes" id="UP001418796"/>
    </source>
</evidence>
<keyword evidence="2 4" id="KW-0378">Hydrolase</keyword>